<feature type="domain" description="Reverse transcriptase" evidence="8">
    <location>
        <begin position="270"/>
        <end position="451"/>
    </location>
</feature>
<dbReference type="InterPro" id="IPR050951">
    <property type="entry name" value="Retrovirus_Pol_polyprotein"/>
</dbReference>
<dbReference type="GO" id="GO:0016787">
    <property type="term" value="F:hydrolase activity"/>
    <property type="evidence" value="ECO:0007669"/>
    <property type="project" value="UniProtKB-KW"/>
</dbReference>
<accession>A0A3R7PEN8</accession>
<dbReference type="InterPro" id="IPR001878">
    <property type="entry name" value="Znf_CCHC"/>
</dbReference>
<evidence type="ECO:0000256" key="6">
    <source>
        <dbReference type="ARBA" id="ARBA00022801"/>
    </source>
</evidence>
<dbReference type="InterPro" id="IPR041373">
    <property type="entry name" value="RT_RNaseH"/>
</dbReference>
<reference evidence="9 10" key="1">
    <citation type="submission" date="2018-04" db="EMBL/GenBank/DDBJ databases">
        <authorList>
            <person name="Zhang X."/>
            <person name="Yuan J."/>
            <person name="Li F."/>
            <person name="Xiang J."/>
        </authorList>
    </citation>
    <scope>NUCLEOTIDE SEQUENCE [LARGE SCALE GENOMIC DNA]</scope>
    <source>
        <tissue evidence="9">Muscle</tissue>
    </source>
</reference>
<dbReference type="InterPro" id="IPR043502">
    <property type="entry name" value="DNA/RNA_pol_sf"/>
</dbReference>
<dbReference type="Gene3D" id="4.10.60.10">
    <property type="entry name" value="Zinc finger, CCHC-type"/>
    <property type="match status" value="1"/>
</dbReference>
<keyword evidence="5" id="KW-0255">Endonuclease</keyword>
<evidence type="ECO:0000256" key="5">
    <source>
        <dbReference type="ARBA" id="ARBA00022759"/>
    </source>
</evidence>
<dbReference type="GO" id="GO:0003964">
    <property type="term" value="F:RNA-directed DNA polymerase activity"/>
    <property type="evidence" value="ECO:0007669"/>
    <property type="project" value="UniProtKB-KW"/>
</dbReference>
<dbReference type="GO" id="GO:0008270">
    <property type="term" value="F:zinc ion binding"/>
    <property type="evidence" value="ECO:0007669"/>
    <property type="project" value="InterPro"/>
</dbReference>
<evidence type="ECO:0000256" key="2">
    <source>
        <dbReference type="ARBA" id="ARBA00022679"/>
    </source>
</evidence>
<proteinExistence type="predicted"/>
<evidence type="ECO:0000256" key="1">
    <source>
        <dbReference type="ARBA" id="ARBA00012493"/>
    </source>
</evidence>
<dbReference type="SUPFAM" id="SSF50630">
    <property type="entry name" value="Acid proteases"/>
    <property type="match status" value="1"/>
</dbReference>
<dbReference type="CDD" id="cd01647">
    <property type="entry name" value="RT_LTR"/>
    <property type="match status" value="1"/>
</dbReference>
<dbReference type="InterPro" id="IPR021109">
    <property type="entry name" value="Peptidase_aspartic_dom_sf"/>
</dbReference>
<dbReference type="PROSITE" id="PS50878">
    <property type="entry name" value="RT_POL"/>
    <property type="match status" value="1"/>
</dbReference>
<dbReference type="CDD" id="cd09274">
    <property type="entry name" value="RNase_HI_RT_Ty3"/>
    <property type="match status" value="1"/>
</dbReference>
<dbReference type="Pfam" id="PF13650">
    <property type="entry name" value="Asp_protease_2"/>
    <property type="match status" value="1"/>
</dbReference>
<dbReference type="Gene3D" id="2.40.70.10">
    <property type="entry name" value="Acid Proteases"/>
    <property type="match status" value="1"/>
</dbReference>
<dbReference type="SMART" id="SM00343">
    <property type="entry name" value="ZnF_C2HC"/>
    <property type="match status" value="2"/>
</dbReference>
<evidence type="ECO:0000256" key="7">
    <source>
        <dbReference type="ARBA" id="ARBA00022918"/>
    </source>
</evidence>
<evidence type="ECO:0000313" key="10">
    <source>
        <dbReference type="Proteomes" id="UP000283509"/>
    </source>
</evidence>
<dbReference type="PANTHER" id="PTHR37984">
    <property type="entry name" value="PROTEIN CBG26694"/>
    <property type="match status" value="1"/>
</dbReference>
<keyword evidence="6" id="KW-0378">Hydrolase</keyword>
<dbReference type="InterPro" id="IPR043128">
    <property type="entry name" value="Rev_trsase/Diguanyl_cyclase"/>
</dbReference>
<keyword evidence="3" id="KW-0548">Nucleotidyltransferase</keyword>
<comment type="caution">
    <text evidence="9">The sequence shown here is derived from an EMBL/GenBank/DDBJ whole genome shotgun (WGS) entry which is preliminary data.</text>
</comment>
<dbReference type="Gene3D" id="3.10.10.10">
    <property type="entry name" value="HIV Type 1 Reverse Transcriptase, subunit A, domain 1"/>
    <property type="match status" value="1"/>
</dbReference>
<evidence type="ECO:0000259" key="8">
    <source>
        <dbReference type="PROSITE" id="PS50878"/>
    </source>
</evidence>
<protein>
    <recommendedName>
        <fullName evidence="1">RNA-directed DNA polymerase</fullName>
        <ecNumber evidence="1">2.7.7.49</ecNumber>
    </recommendedName>
</protein>
<dbReference type="AlphaFoldDB" id="A0A3R7PEN8"/>
<keyword evidence="2" id="KW-0808">Transferase</keyword>
<dbReference type="Proteomes" id="UP000283509">
    <property type="component" value="Unassembled WGS sequence"/>
</dbReference>
<keyword evidence="10" id="KW-1185">Reference proteome</keyword>
<evidence type="ECO:0000313" key="9">
    <source>
        <dbReference type="EMBL" id="ROT83974.1"/>
    </source>
</evidence>
<evidence type="ECO:0000256" key="4">
    <source>
        <dbReference type="ARBA" id="ARBA00022722"/>
    </source>
</evidence>
<dbReference type="GO" id="GO:0004519">
    <property type="term" value="F:endonuclease activity"/>
    <property type="evidence" value="ECO:0007669"/>
    <property type="project" value="UniProtKB-KW"/>
</dbReference>
<organism evidence="9 10">
    <name type="scientific">Penaeus vannamei</name>
    <name type="common">Whiteleg shrimp</name>
    <name type="synonym">Litopenaeus vannamei</name>
    <dbReference type="NCBI Taxonomy" id="6689"/>
    <lineage>
        <taxon>Eukaryota</taxon>
        <taxon>Metazoa</taxon>
        <taxon>Ecdysozoa</taxon>
        <taxon>Arthropoda</taxon>
        <taxon>Crustacea</taxon>
        <taxon>Multicrustacea</taxon>
        <taxon>Malacostraca</taxon>
        <taxon>Eumalacostraca</taxon>
        <taxon>Eucarida</taxon>
        <taxon>Decapoda</taxon>
        <taxon>Dendrobranchiata</taxon>
        <taxon>Penaeoidea</taxon>
        <taxon>Penaeidae</taxon>
        <taxon>Penaeus</taxon>
    </lineage>
</organism>
<sequence length="725" mass="81690">MYDQARLSIRQKNFLAPSTRLLSAAHENTTNVSDLESESVLAASATKAKCFFCGLLRHPRSKCPARDAVCHKCQKKGHFSKVCRSSSVSGSVTPNNSAMLATITSAATPSILSKAVARVSINGIEADGLIDSGSSESFIHPDLVKRHSLNVQHSKSAVTMASTSLSAHTSGVCKVKIKVNGWDYESVRLTVLPKLCSDVILGQDFQKLHESVQLNYGGDLPPLVICGLGMLKIDPPELFANLTADCHPVAAKSRRYSTEDREFIEKEVQRLLKEGIIEPSNSPWRAQVVVVKGESRKMRLAIDYSETINKFTLLDSYLLPRIDETVNKIAQYRVFSTIDLRSAYHQVAIKDTDKLYTAFEAGGKLYQFARIPFGVTNGVACFQRIMDSLIKEEGLVGTYAYLDNVTICGMTQQEHDGNLNKFLEAAARRNMTYNEDKCTSTRSLSILGYVVEEGLIRPDPERLRPLRDLPLPMDMKSLRRTLGLFAYYSHWIYDFSDKIRPLSNTTSFPVTEEAEKAFQQLKKDIESSVVKAIDESLPFVVETDASDTAIAAVLTQAGRPVAFFSRTLQGPERRHAAVEKEAQAIIESVRHWRHYLTRRYFTIKTDQRSVRFMFDKQHKIKVKNDKILRWRMELSCYDFDIIYRPGRENITPDMFSRSYCGMMCHDQRSLSAIHDALCHPGVTRLLHFIKSRNLPYSVEDVRRTVHVKYVLNADQTFPSPKGTIS</sequence>
<dbReference type="InterPro" id="IPR036875">
    <property type="entry name" value="Znf_CCHC_sf"/>
</dbReference>
<dbReference type="GO" id="GO:0003676">
    <property type="term" value="F:nucleic acid binding"/>
    <property type="evidence" value="ECO:0007669"/>
    <property type="project" value="InterPro"/>
</dbReference>
<dbReference type="OrthoDB" id="6372777at2759"/>
<dbReference type="CDD" id="cd00303">
    <property type="entry name" value="retropepsin_like"/>
    <property type="match status" value="1"/>
</dbReference>
<name>A0A3R7PEN8_PENVA</name>
<evidence type="ECO:0000256" key="3">
    <source>
        <dbReference type="ARBA" id="ARBA00022695"/>
    </source>
</evidence>
<keyword evidence="7" id="KW-0695">RNA-directed DNA polymerase</keyword>
<dbReference type="EC" id="2.7.7.49" evidence="1"/>
<dbReference type="PANTHER" id="PTHR37984:SF5">
    <property type="entry name" value="PROTEIN NYNRIN-LIKE"/>
    <property type="match status" value="1"/>
</dbReference>
<dbReference type="Gene3D" id="3.30.70.270">
    <property type="match status" value="2"/>
</dbReference>
<dbReference type="SUPFAM" id="SSF56672">
    <property type="entry name" value="DNA/RNA polymerases"/>
    <property type="match status" value="1"/>
</dbReference>
<dbReference type="EMBL" id="QCYY01000613">
    <property type="protein sequence ID" value="ROT83974.1"/>
    <property type="molecule type" value="Genomic_DNA"/>
</dbReference>
<gene>
    <name evidence="9" type="ORF">C7M84_022848</name>
</gene>
<reference evidence="9 10" key="2">
    <citation type="submission" date="2019-01" db="EMBL/GenBank/DDBJ databases">
        <title>The decoding of complex shrimp genome reveals the adaptation for benthos swimmer, frequently molting mechanism and breeding impact on genome.</title>
        <authorList>
            <person name="Sun Y."/>
            <person name="Gao Y."/>
            <person name="Yu Y."/>
        </authorList>
    </citation>
    <scope>NUCLEOTIDE SEQUENCE [LARGE SCALE GENOMIC DNA]</scope>
    <source>
        <tissue evidence="9">Muscle</tissue>
    </source>
</reference>
<dbReference type="Pfam" id="PF17917">
    <property type="entry name" value="RT_RNaseH"/>
    <property type="match status" value="1"/>
</dbReference>
<dbReference type="SUPFAM" id="SSF57756">
    <property type="entry name" value="Retrovirus zinc finger-like domains"/>
    <property type="match status" value="1"/>
</dbReference>
<dbReference type="InterPro" id="IPR000477">
    <property type="entry name" value="RT_dom"/>
</dbReference>
<dbReference type="Pfam" id="PF00078">
    <property type="entry name" value="RVT_1"/>
    <property type="match status" value="1"/>
</dbReference>
<keyword evidence="4" id="KW-0540">Nuclease</keyword>